<protein>
    <submittedName>
        <fullName evidence="3">DUF3043 domain-containing protein</fullName>
    </submittedName>
</protein>
<feature type="compositionally biased region" description="Basic and acidic residues" evidence="1">
    <location>
        <begin position="50"/>
        <end position="68"/>
    </location>
</feature>
<sequence length="203" mass="23702">MKWFKKSEPEPEKSTPAVEAKPVRGRGPKGHPTPKRSQSEARNLRPLVPADRKAADKASREQKRAEQQHAYERMMAGDERYFRTRDRGPLAAYIRDYIDARYSIGEIFVPLSFAILIALLVIGQGGTRATMTSFVVLMSIYIMFVLAIIDALVVWFIVRHKLAKKYPDKHLPWSYVFYVFGRCFQFRSWRQPKPRVKRRQFPK</sequence>
<dbReference type="Proteomes" id="UP000830236">
    <property type="component" value="Chromosome"/>
</dbReference>
<evidence type="ECO:0000313" key="4">
    <source>
        <dbReference type="Proteomes" id="UP000830236"/>
    </source>
</evidence>
<feature type="transmembrane region" description="Helical" evidence="2">
    <location>
        <begin position="102"/>
        <end position="122"/>
    </location>
</feature>
<name>A0A9E7ALV7_9ACTO</name>
<feature type="transmembrane region" description="Helical" evidence="2">
    <location>
        <begin position="134"/>
        <end position="158"/>
    </location>
</feature>
<evidence type="ECO:0000256" key="1">
    <source>
        <dbReference type="SAM" id="MobiDB-lite"/>
    </source>
</evidence>
<feature type="compositionally biased region" description="Basic residues" evidence="1">
    <location>
        <begin position="23"/>
        <end position="34"/>
    </location>
</feature>
<proteinExistence type="predicted"/>
<dbReference type="InterPro" id="IPR021403">
    <property type="entry name" value="DUF3043"/>
</dbReference>
<dbReference type="KEGG" id="agh:M3I41_06470"/>
<gene>
    <name evidence="3" type="ORF">M3I41_06470</name>
</gene>
<accession>A0A9E7ALV7</accession>
<evidence type="ECO:0000256" key="2">
    <source>
        <dbReference type="SAM" id="Phobius"/>
    </source>
</evidence>
<keyword evidence="2" id="KW-1133">Transmembrane helix</keyword>
<dbReference type="Pfam" id="PF11241">
    <property type="entry name" value="DUF3043"/>
    <property type="match status" value="1"/>
</dbReference>
<dbReference type="AlphaFoldDB" id="A0A9E7ALV7"/>
<feature type="compositionally biased region" description="Basic and acidic residues" evidence="1">
    <location>
        <begin position="1"/>
        <end position="13"/>
    </location>
</feature>
<organism evidence="3 4">
    <name type="scientific">Actinomyces graevenitzii</name>
    <dbReference type="NCBI Taxonomy" id="55565"/>
    <lineage>
        <taxon>Bacteria</taxon>
        <taxon>Bacillati</taxon>
        <taxon>Actinomycetota</taxon>
        <taxon>Actinomycetes</taxon>
        <taxon>Actinomycetales</taxon>
        <taxon>Actinomycetaceae</taxon>
        <taxon>Actinomyces</taxon>
    </lineage>
</organism>
<keyword evidence="2" id="KW-0812">Transmembrane</keyword>
<evidence type="ECO:0000313" key="3">
    <source>
        <dbReference type="EMBL" id="UQF79234.1"/>
    </source>
</evidence>
<dbReference type="EMBL" id="CP097095">
    <property type="protein sequence ID" value="UQF79234.1"/>
    <property type="molecule type" value="Genomic_DNA"/>
</dbReference>
<feature type="region of interest" description="Disordered" evidence="1">
    <location>
        <begin position="1"/>
        <end position="68"/>
    </location>
</feature>
<reference evidence="3" key="1">
    <citation type="submission" date="2022-05" db="EMBL/GenBank/DDBJ databases">
        <title>Using nanopore sequencing to obtain complete genomes from saliva samples.</title>
        <authorList>
            <person name="Baker J.L."/>
        </authorList>
    </citation>
    <scope>NUCLEOTIDE SEQUENCE</scope>
    <source>
        <strain evidence="3">JCVI-JB-Ag32</strain>
    </source>
</reference>
<keyword evidence="2" id="KW-0472">Membrane</keyword>